<dbReference type="AlphaFoldDB" id="A0A5C5V0A5"/>
<dbReference type="InterPro" id="IPR011473">
    <property type="entry name" value="DUF1579"/>
</dbReference>
<evidence type="ECO:0008006" key="4">
    <source>
        <dbReference type="Google" id="ProtNLM"/>
    </source>
</evidence>
<protein>
    <recommendedName>
        <fullName evidence="4">DUF1579 domain-containing protein</fullName>
    </recommendedName>
</protein>
<sequence length="149" mass="16625">MVGDWTFEATVEDEPDQMTHKSTGKESIRMLGANWMIGEGQGEMPCPEGEKPQTGYTCITLGYSPEKQAMLGTWIGSMMNHMWVYEGSLDLDQGILVLNAIGPKFDGTGTANYRETIHLINDNQRTFTSAVQTDDGEWSTFMKAVYKRA</sequence>
<evidence type="ECO:0000313" key="2">
    <source>
        <dbReference type="EMBL" id="TWT31373.1"/>
    </source>
</evidence>
<organism evidence="2 3">
    <name type="scientific">Blastopirellula retiformator</name>
    <dbReference type="NCBI Taxonomy" id="2527970"/>
    <lineage>
        <taxon>Bacteria</taxon>
        <taxon>Pseudomonadati</taxon>
        <taxon>Planctomycetota</taxon>
        <taxon>Planctomycetia</taxon>
        <taxon>Pirellulales</taxon>
        <taxon>Pirellulaceae</taxon>
        <taxon>Blastopirellula</taxon>
    </lineage>
</organism>
<keyword evidence="3" id="KW-1185">Reference proteome</keyword>
<evidence type="ECO:0000256" key="1">
    <source>
        <dbReference type="SAM" id="MobiDB-lite"/>
    </source>
</evidence>
<name>A0A5C5V0A5_9BACT</name>
<dbReference type="Proteomes" id="UP000318878">
    <property type="component" value="Unassembled WGS sequence"/>
</dbReference>
<reference evidence="2 3" key="1">
    <citation type="submission" date="2019-02" db="EMBL/GenBank/DDBJ databases">
        <title>Deep-cultivation of Planctomycetes and their phenomic and genomic characterization uncovers novel biology.</title>
        <authorList>
            <person name="Wiegand S."/>
            <person name="Jogler M."/>
            <person name="Boedeker C."/>
            <person name="Pinto D."/>
            <person name="Vollmers J."/>
            <person name="Rivas-Marin E."/>
            <person name="Kohn T."/>
            <person name="Peeters S.H."/>
            <person name="Heuer A."/>
            <person name="Rast P."/>
            <person name="Oberbeckmann S."/>
            <person name="Bunk B."/>
            <person name="Jeske O."/>
            <person name="Meyerdierks A."/>
            <person name="Storesund J.E."/>
            <person name="Kallscheuer N."/>
            <person name="Luecker S."/>
            <person name="Lage O.M."/>
            <person name="Pohl T."/>
            <person name="Merkel B.J."/>
            <person name="Hornburger P."/>
            <person name="Mueller R.-W."/>
            <person name="Bruemmer F."/>
            <person name="Labrenz M."/>
            <person name="Spormann A.M."/>
            <person name="Op Den Camp H."/>
            <person name="Overmann J."/>
            <person name="Amann R."/>
            <person name="Jetten M.S.M."/>
            <person name="Mascher T."/>
            <person name="Medema M.H."/>
            <person name="Devos D.P."/>
            <person name="Kaster A.-K."/>
            <person name="Ovreas L."/>
            <person name="Rohde M."/>
            <person name="Galperin M.Y."/>
            <person name="Jogler C."/>
        </authorList>
    </citation>
    <scope>NUCLEOTIDE SEQUENCE [LARGE SCALE GENOMIC DNA]</scope>
    <source>
        <strain evidence="2 3">Enr8</strain>
    </source>
</reference>
<feature type="region of interest" description="Disordered" evidence="1">
    <location>
        <begin position="1"/>
        <end position="24"/>
    </location>
</feature>
<gene>
    <name evidence="2" type="ORF">Enr8_32940</name>
</gene>
<proteinExistence type="predicted"/>
<dbReference type="Pfam" id="PF07617">
    <property type="entry name" value="DUF1579"/>
    <property type="match status" value="1"/>
</dbReference>
<dbReference type="EMBL" id="SJPF01000004">
    <property type="protein sequence ID" value="TWT31373.1"/>
    <property type="molecule type" value="Genomic_DNA"/>
</dbReference>
<comment type="caution">
    <text evidence="2">The sequence shown here is derived from an EMBL/GenBank/DDBJ whole genome shotgun (WGS) entry which is preliminary data.</text>
</comment>
<evidence type="ECO:0000313" key="3">
    <source>
        <dbReference type="Proteomes" id="UP000318878"/>
    </source>
</evidence>
<accession>A0A5C5V0A5</accession>